<evidence type="ECO:0000313" key="3">
    <source>
        <dbReference type="Proteomes" id="UP000297245"/>
    </source>
</evidence>
<evidence type="ECO:0000256" key="1">
    <source>
        <dbReference type="SAM" id="MobiDB-lite"/>
    </source>
</evidence>
<dbReference type="AlphaFoldDB" id="A0A4S8L4M5"/>
<feature type="region of interest" description="Disordered" evidence="1">
    <location>
        <begin position="323"/>
        <end position="347"/>
    </location>
</feature>
<gene>
    <name evidence="2" type="ORF">K435DRAFT_807639</name>
</gene>
<keyword evidence="3" id="KW-1185">Reference proteome</keyword>
<feature type="compositionally biased region" description="Basic residues" evidence="1">
    <location>
        <begin position="767"/>
        <end position="776"/>
    </location>
</feature>
<sequence>MSSNSNTPYAMDPSQDIEMGVVLLRSPVLIHAYRLYLGMDGSDPEKDLVGERLAILLEIHVKDEIRAGKSTLPASLLEVDLRSRIVAVIQEILKNAKLAISMQETAEAFEAPATSLLSGVRDDDLFLRLRRPSYQDQPAMDAPRTLLNLLILELKVHLQKQLNLHRHVYDVERDRYDELRKAGVGKGLHHFARIRLICTQIIAELKANDPQKLASYEAFVKRNRKGNVSKKLTGEERYKSAGVFYDQFSAKMKESYKMNAWSVLVWREEDGEPAFDFRHTREWDLGTPEQMERLNSLMCEIVHHQFSEEGECLKVYWEQGRHGMGSSKGKGVEVDRKSSRPPLLPEDKADETHHVLEETIREWLYKVAAWQGGGLKQKIPWSRMSKAGPGVVFANHTECLPKRQIKEGIDKMSLKYLQEWYGILVTLQREGRPPVVFVEDMLLESKPLLRSNAGTSGSTVKRGNLGDLDGVRGEATVKMSQLDGLLSFDSGVLDKDSATVSPVIAKDPAIADAPVITALPVPGQTPTAGAPAAAENPAIADAPVIMALPVPGAPAPAENYAPAKTPTSAEAPALAPVFSFSLGSGEALAAAEAMLSHGLSNGLDAWDPTFWDPAAWDPKILEDYDFGEWKEDAAEKEGNGGELDPPYMGGTAERPELPAASSGSDASASGVPQTEPVNPVGPPASGAAQAKPKNPMGSSASGAAQAEPENPIGPSGSGVAQGELQNPIGRSPSPLSSLESDFPTTPMSGRSRKRGAPTKIPPGSPSKRPKAKKRRQQALDTRAITTEIPANTRSRTRDTGPQPRTAWSESTKKSMFTWQCQEPLKSIARESYLSKSYPDLPSNIVNDFKQAVSAVHCLDESLMGINPETFSIPEYPGAPVVVNKWAQGCNRGSFLRGGEKFLEANGRAINEWLASLKFGQVEVMTDQEILGEVWFKPRGQGLSHVLWALRMSLKGQKILKKGEKIPDFVVTTLSGIQKVVERIEKSEIIMQNYKKAVPLPPLRSARYIPVYGLYIPQSFPLSCVNSEVL</sequence>
<dbReference type="Proteomes" id="UP000297245">
    <property type="component" value="Unassembled WGS sequence"/>
</dbReference>
<reference evidence="2 3" key="1">
    <citation type="journal article" date="2019" name="Nat. Ecol. Evol.">
        <title>Megaphylogeny resolves global patterns of mushroom evolution.</title>
        <authorList>
            <person name="Varga T."/>
            <person name="Krizsan K."/>
            <person name="Foldi C."/>
            <person name="Dima B."/>
            <person name="Sanchez-Garcia M."/>
            <person name="Sanchez-Ramirez S."/>
            <person name="Szollosi G.J."/>
            <person name="Szarkandi J.G."/>
            <person name="Papp V."/>
            <person name="Albert L."/>
            <person name="Andreopoulos W."/>
            <person name="Angelini C."/>
            <person name="Antonin V."/>
            <person name="Barry K.W."/>
            <person name="Bougher N.L."/>
            <person name="Buchanan P."/>
            <person name="Buyck B."/>
            <person name="Bense V."/>
            <person name="Catcheside P."/>
            <person name="Chovatia M."/>
            <person name="Cooper J."/>
            <person name="Damon W."/>
            <person name="Desjardin D."/>
            <person name="Finy P."/>
            <person name="Geml J."/>
            <person name="Haridas S."/>
            <person name="Hughes K."/>
            <person name="Justo A."/>
            <person name="Karasinski D."/>
            <person name="Kautmanova I."/>
            <person name="Kiss B."/>
            <person name="Kocsube S."/>
            <person name="Kotiranta H."/>
            <person name="LaButti K.M."/>
            <person name="Lechner B.E."/>
            <person name="Liimatainen K."/>
            <person name="Lipzen A."/>
            <person name="Lukacs Z."/>
            <person name="Mihaltcheva S."/>
            <person name="Morgado L.N."/>
            <person name="Niskanen T."/>
            <person name="Noordeloos M.E."/>
            <person name="Ohm R.A."/>
            <person name="Ortiz-Santana B."/>
            <person name="Ovrebo C."/>
            <person name="Racz N."/>
            <person name="Riley R."/>
            <person name="Savchenko A."/>
            <person name="Shiryaev A."/>
            <person name="Soop K."/>
            <person name="Spirin V."/>
            <person name="Szebenyi C."/>
            <person name="Tomsovsky M."/>
            <person name="Tulloss R.E."/>
            <person name="Uehling J."/>
            <person name="Grigoriev I.V."/>
            <person name="Vagvolgyi C."/>
            <person name="Papp T."/>
            <person name="Martin F.M."/>
            <person name="Miettinen O."/>
            <person name="Hibbett D.S."/>
            <person name="Nagy L.G."/>
        </authorList>
    </citation>
    <scope>NUCLEOTIDE SEQUENCE [LARGE SCALE GENOMIC DNA]</scope>
    <source>
        <strain evidence="2 3">CBS 962.96</strain>
    </source>
</reference>
<proteinExistence type="predicted"/>
<evidence type="ECO:0000313" key="2">
    <source>
        <dbReference type="EMBL" id="THU83283.1"/>
    </source>
</evidence>
<protein>
    <submittedName>
        <fullName evidence="2">Uncharacterized protein</fullName>
    </submittedName>
</protein>
<name>A0A4S8L4M5_DENBC</name>
<feature type="compositionally biased region" description="Low complexity" evidence="1">
    <location>
        <begin position="659"/>
        <end position="670"/>
    </location>
</feature>
<feature type="compositionally biased region" description="Polar residues" evidence="1">
    <location>
        <begin position="733"/>
        <end position="748"/>
    </location>
</feature>
<dbReference type="EMBL" id="ML179673">
    <property type="protein sequence ID" value="THU83283.1"/>
    <property type="molecule type" value="Genomic_DNA"/>
</dbReference>
<organism evidence="2 3">
    <name type="scientific">Dendrothele bispora (strain CBS 962.96)</name>
    <dbReference type="NCBI Taxonomy" id="1314807"/>
    <lineage>
        <taxon>Eukaryota</taxon>
        <taxon>Fungi</taxon>
        <taxon>Dikarya</taxon>
        <taxon>Basidiomycota</taxon>
        <taxon>Agaricomycotina</taxon>
        <taxon>Agaricomycetes</taxon>
        <taxon>Agaricomycetidae</taxon>
        <taxon>Agaricales</taxon>
        <taxon>Agaricales incertae sedis</taxon>
        <taxon>Dendrothele</taxon>
    </lineage>
</organism>
<accession>A0A4S8L4M5</accession>
<feature type="region of interest" description="Disordered" evidence="1">
    <location>
        <begin position="633"/>
        <end position="812"/>
    </location>
</feature>